<gene>
    <name evidence="3" type="ORF">ACFQ2F_00465</name>
</gene>
<keyword evidence="3" id="KW-0560">Oxidoreductase</keyword>
<reference evidence="4" key="1">
    <citation type="journal article" date="2019" name="Int. J. Syst. Evol. Microbiol.">
        <title>The Global Catalogue of Microorganisms (GCM) 10K type strain sequencing project: providing services to taxonomists for standard genome sequencing and annotation.</title>
        <authorList>
            <consortium name="The Broad Institute Genomics Platform"/>
            <consortium name="The Broad Institute Genome Sequencing Center for Infectious Disease"/>
            <person name="Wu L."/>
            <person name="Ma J."/>
        </authorList>
    </citation>
    <scope>NUCLEOTIDE SEQUENCE [LARGE SCALE GENOMIC DNA]</scope>
    <source>
        <strain evidence="4">CCUG 61697</strain>
    </source>
</reference>
<evidence type="ECO:0000313" key="3">
    <source>
        <dbReference type="EMBL" id="MFD0985568.1"/>
    </source>
</evidence>
<dbReference type="SUPFAM" id="SSF51735">
    <property type="entry name" value="NAD(P)-binding Rossmann-fold domains"/>
    <property type="match status" value="1"/>
</dbReference>
<dbReference type="EMBL" id="JBHTJO010000001">
    <property type="protein sequence ID" value="MFD0985568.1"/>
    <property type="molecule type" value="Genomic_DNA"/>
</dbReference>
<evidence type="ECO:0000313" key="4">
    <source>
        <dbReference type="Proteomes" id="UP001597102"/>
    </source>
</evidence>
<dbReference type="RefSeq" id="WP_379084094.1">
    <property type="nucleotide sequence ID" value="NZ_JBHTJO010000001.1"/>
</dbReference>
<accession>A0ABW3J577</accession>
<organism evidence="3 4">
    <name type="scientific">Methyloligella solikamskensis</name>
    <dbReference type="NCBI Taxonomy" id="1177756"/>
    <lineage>
        <taxon>Bacteria</taxon>
        <taxon>Pseudomonadati</taxon>
        <taxon>Pseudomonadota</taxon>
        <taxon>Alphaproteobacteria</taxon>
        <taxon>Hyphomicrobiales</taxon>
        <taxon>Hyphomicrobiaceae</taxon>
        <taxon>Methyloligella</taxon>
    </lineage>
</organism>
<evidence type="ECO:0000259" key="2">
    <source>
        <dbReference type="Pfam" id="PF01370"/>
    </source>
</evidence>
<dbReference type="GO" id="GO:0033711">
    <property type="term" value="F:4-phosphoerythronate dehydrogenase activity"/>
    <property type="evidence" value="ECO:0007669"/>
    <property type="project" value="UniProtKB-EC"/>
</dbReference>
<keyword evidence="4" id="KW-1185">Reference proteome</keyword>
<dbReference type="InterPro" id="IPR001509">
    <property type="entry name" value="Epimerase_deHydtase"/>
</dbReference>
<dbReference type="Pfam" id="PF01370">
    <property type="entry name" value="Epimerase"/>
    <property type="match status" value="1"/>
</dbReference>
<dbReference type="EC" id="1.1.1.290" evidence="3"/>
<proteinExistence type="predicted"/>
<dbReference type="CDD" id="cd05266">
    <property type="entry name" value="SDR_a4"/>
    <property type="match status" value="1"/>
</dbReference>
<dbReference type="Proteomes" id="UP001597102">
    <property type="component" value="Unassembled WGS sequence"/>
</dbReference>
<protein>
    <submittedName>
        <fullName evidence="3">SDR family oxidoreductase</fullName>
        <ecNumber evidence="3">1.1.1.290</ecNumber>
    </submittedName>
</protein>
<sequence>MSKLFCFGLGFSAEALSARLKREGWEIAGTVRSEEKAERLRGLGYEMVTFEGPEGKAKVLRLLEGTTHLLLSIPPRDGDPALEIFADEIGALKSLQWIGYLSTVGVYGDHEGAAVDETTTPKPEKDRSKARVEAEAAWLALGEEIGVPTQVFRLAGIYGPGRSAVQKVQDGTAKRIVKPGQVFSRIHVEDIATVVAASIDKPRQGAIYNVADDEPAPPQDIIAYAAELLGIEPPPEVPFEEADMSPMARSFYSERRRIVNDRIKSELKVTLAYPTYREGLRSLVPPQD</sequence>
<dbReference type="Gene3D" id="3.40.50.720">
    <property type="entry name" value="NAD(P)-binding Rossmann-like Domain"/>
    <property type="match status" value="1"/>
</dbReference>
<name>A0ABW3J577_9HYPH</name>
<keyword evidence="1" id="KW-0520">NAD</keyword>
<comment type="caution">
    <text evidence="3">The sequence shown here is derived from an EMBL/GenBank/DDBJ whole genome shotgun (WGS) entry which is preliminary data.</text>
</comment>
<evidence type="ECO:0000256" key="1">
    <source>
        <dbReference type="ARBA" id="ARBA00023027"/>
    </source>
</evidence>
<feature type="domain" description="NAD-dependent epimerase/dehydratase" evidence="2">
    <location>
        <begin position="100"/>
        <end position="211"/>
    </location>
</feature>
<dbReference type="PANTHER" id="PTHR43574">
    <property type="entry name" value="EPIMERASE-RELATED"/>
    <property type="match status" value="1"/>
</dbReference>
<dbReference type="InterPro" id="IPR036291">
    <property type="entry name" value="NAD(P)-bd_dom_sf"/>
</dbReference>